<evidence type="ECO:0000256" key="3">
    <source>
        <dbReference type="PIRSR" id="PIRSR001365-2"/>
    </source>
</evidence>
<organism evidence="4 5">
    <name type="scientific">Sugiyamaella lignohabitans</name>
    <dbReference type="NCBI Taxonomy" id="796027"/>
    <lineage>
        <taxon>Eukaryota</taxon>
        <taxon>Fungi</taxon>
        <taxon>Dikarya</taxon>
        <taxon>Ascomycota</taxon>
        <taxon>Saccharomycotina</taxon>
        <taxon>Dipodascomycetes</taxon>
        <taxon>Dipodascales</taxon>
        <taxon>Trichomonascaceae</taxon>
        <taxon>Sugiyamaella</taxon>
    </lineage>
</organism>
<evidence type="ECO:0008006" key="6">
    <source>
        <dbReference type="Google" id="ProtNLM"/>
    </source>
</evidence>
<dbReference type="PANTHER" id="PTHR12128">
    <property type="entry name" value="DIHYDRODIPICOLINATE SYNTHASE"/>
    <property type="match status" value="1"/>
</dbReference>
<dbReference type="OrthoDB" id="191315at2759"/>
<dbReference type="InterPro" id="IPR002220">
    <property type="entry name" value="DapA-like"/>
</dbReference>
<dbReference type="SUPFAM" id="SSF51569">
    <property type="entry name" value="Aldolase"/>
    <property type="match status" value="1"/>
</dbReference>
<dbReference type="KEGG" id="slb:AWJ20_3293"/>
<protein>
    <recommendedName>
        <fullName evidence="6">Dihydrodipicolinate synthase</fullName>
    </recommendedName>
</protein>
<dbReference type="SMART" id="SM01130">
    <property type="entry name" value="DHDPS"/>
    <property type="match status" value="1"/>
</dbReference>
<dbReference type="PRINTS" id="PR00146">
    <property type="entry name" value="DHPICSNTHASE"/>
</dbReference>
<dbReference type="EMBL" id="CP014503">
    <property type="protein sequence ID" value="ANB15655.1"/>
    <property type="molecule type" value="Genomic_DNA"/>
</dbReference>
<sequence length="326" mass="34799">MTRLLNKLVPGVYVPTLTFFNAKDESLDLESTSLHVTRLVKAGVAGIVALGSNGEVCNLNDEERTRTIATIRDTLNLVGHESMPIIAGVSQQSVVNCVSSCIDAYNAGADAGLIIAPSYYRHAITNDLLVEFFTQVADKSPVPLVLYNFPGVVAGIDLDSDLIIRLSRHPNIIGVKFTCGNTGKLSRVVGATKAWSPLNHPKGSSISDGDFVAFAGMADFVVPALALGGFGVISGAANLIPKTIVSVYNSYVDGDAEAAWEAQSKLSEADWALTKIGIWGSKEALQHYQGYGSYMRSPAKRLTPSEANIMLESISPFLDAEKVFDS</sequence>
<dbReference type="PIRSF" id="PIRSF001365">
    <property type="entry name" value="DHDPS"/>
    <property type="match status" value="1"/>
</dbReference>
<proteinExistence type="inferred from homology"/>
<keyword evidence="5" id="KW-1185">Reference proteome</keyword>
<feature type="active site" description="Schiff-base intermediate with substrate" evidence="2">
    <location>
        <position position="176"/>
    </location>
</feature>
<comment type="similarity">
    <text evidence="1">Belongs to the DapA family.</text>
</comment>
<dbReference type="RefSeq" id="XP_018738132.1">
    <property type="nucleotide sequence ID" value="XM_018880300.1"/>
</dbReference>
<dbReference type="Gene3D" id="3.20.20.70">
    <property type="entry name" value="Aldolase class I"/>
    <property type="match status" value="1"/>
</dbReference>
<dbReference type="InterPro" id="IPR013785">
    <property type="entry name" value="Aldolase_TIM"/>
</dbReference>
<reference evidence="4 5" key="1">
    <citation type="submission" date="2016-02" db="EMBL/GenBank/DDBJ databases">
        <title>Complete genome sequence and transcriptome regulation of the pentose utilising yeast Sugiyamaella lignohabitans.</title>
        <authorList>
            <person name="Bellasio M."/>
            <person name="Peymann A."/>
            <person name="Valli M."/>
            <person name="Sipitzky M."/>
            <person name="Graf A."/>
            <person name="Sauer M."/>
            <person name="Marx H."/>
            <person name="Mattanovich D."/>
        </authorList>
    </citation>
    <scope>NUCLEOTIDE SEQUENCE [LARGE SCALE GENOMIC DNA]</scope>
    <source>
        <strain evidence="4 5">CBS 10342</strain>
    </source>
</reference>
<dbReference type="GeneID" id="30035299"/>
<dbReference type="AlphaFoldDB" id="A0A167FSQ8"/>
<feature type="active site" description="Proton donor/acceptor" evidence="2">
    <location>
        <position position="147"/>
    </location>
</feature>
<evidence type="ECO:0000313" key="5">
    <source>
        <dbReference type="Proteomes" id="UP000189580"/>
    </source>
</evidence>
<feature type="binding site" evidence="3">
    <location>
        <position position="233"/>
    </location>
    <ligand>
        <name>pyruvate</name>
        <dbReference type="ChEBI" id="CHEBI:15361"/>
    </ligand>
</feature>
<dbReference type="Pfam" id="PF00701">
    <property type="entry name" value="DHDPS"/>
    <property type="match status" value="1"/>
</dbReference>
<dbReference type="GO" id="GO:0008840">
    <property type="term" value="F:4-hydroxy-tetrahydrodipicolinate synthase activity"/>
    <property type="evidence" value="ECO:0007669"/>
    <property type="project" value="TreeGrafter"/>
</dbReference>
<evidence type="ECO:0000256" key="1">
    <source>
        <dbReference type="PIRNR" id="PIRNR001365"/>
    </source>
</evidence>
<name>A0A167FSQ8_9ASCO</name>
<dbReference type="PANTHER" id="PTHR12128:SF24">
    <property type="entry name" value="DIHYDRODIPICOLINATE SYNTHETASE FAMILY PROTEIN (AFU_ORTHOLOGUE AFUA_3G11920)"/>
    <property type="match status" value="1"/>
</dbReference>
<dbReference type="Proteomes" id="UP000189580">
    <property type="component" value="Chromosome b"/>
</dbReference>
<keyword evidence="1" id="KW-0456">Lyase</keyword>
<dbReference type="CDD" id="cd00408">
    <property type="entry name" value="DHDPS-like"/>
    <property type="match status" value="1"/>
</dbReference>
<evidence type="ECO:0000256" key="2">
    <source>
        <dbReference type="PIRSR" id="PIRSR001365-1"/>
    </source>
</evidence>
<gene>
    <name evidence="4" type="ORF">AWJ20_3293</name>
</gene>
<evidence type="ECO:0000313" key="4">
    <source>
        <dbReference type="EMBL" id="ANB15655.1"/>
    </source>
</evidence>
<accession>A0A167FSQ8</accession>